<reference evidence="1 2" key="1">
    <citation type="submission" date="2015-01" db="EMBL/GenBank/DDBJ databases">
        <title>Evolution of Trichinella species and genotypes.</title>
        <authorList>
            <person name="Korhonen P.K."/>
            <person name="Edoardo P."/>
            <person name="Giuseppe L.R."/>
            <person name="Gasser R.B."/>
        </authorList>
    </citation>
    <scope>NUCLEOTIDE SEQUENCE [LARGE SCALE GENOMIC DNA]</scope>
    <source>
        <strain evidence="1">ISS1029</strain>
    </source>
</reference>
<evidence type="ECO:0000313" key="1">
    <source>
        <dbReference type="EMBL" id="KRY96647.1"/>
    </source>
</evidence>
<feature type="non-terminal residue" evidence="1">
    <location>
        <position position="36"/>
    </location>
</feature>
<dbReference type="EMBL" id="JYDP01002653">
    <property type="protein sequence ID" value="KRY96647.1"/>
    <property type="molecule type" value="Genomic_DNA"/>
</dbReference>
<feature type="non-terminal residue" evidence="1">
    <location>
        <position position="1"/>
    </location>
</feature>
<sequence length="36" mass="4104">LNGIKVYETTVLSVSALMHYFSCRCTSFQFYIIPNG</sequence>
<name>A0A0V1GEF9_9BILA</name>
<keyword evidence="2" id="KW-1185">Reference proteome</keyword>
<accession>A0A0V1GEF9</accession>
<evidence type="ECO:0000313" key="2">
    <source>
        <dbReference type="Proteomes" id="UP000055024"/>
    </source>
</evidence>
<dbReference type="AlphaFoldDB" id="A0A0V1GEF9"/>
<proteinExistence type="predicted"/>
<dbReference type="Proteomes" id="UP000055024">
    <property type="component" value="Unassembled WGS sequence"/>
</dbReference>
<comment type="caution">
    <text evidence="1">The sequence shown here is derived from an EMBL/GenBank/DDBJ whole genome shotgun (WGS) entry which is preliminary data.</text>
</comment>
<organism evidence="1 2">
    <name type="scientific">Trichinella zimbabwensis</name>
    <dbReference type="NCBI Taxonomy" id="268475"/>
    <lineage>
        <taxon>Eukaryota</taxon>
        <taxon>Metazoa</taxon>
        <taxon>Ecdysozoa</taxon>
        <taxon>Nematoda</taxon>
        <taxon>Enoplea</taxon>
        <taxon>Dorylaimia</taxon>
        <taxon>Trichinellida</taxon>
        <taxon>Trichinellidae</taxon>
        <taxon>Trichinella</taxon>
    </lineage>
</organism>
<gene>
    <name evidence="1" type="ORF">T11_11393</name>
</gene>
<protein>
    <submittedName>
        <fullName evidence="1">Uncharacterized protein</fullName>
    </submittedName>
</protein>